<keyword evidence="1" id="KW-0812">Transmembrane</keyword>
<feature type="transmembrane region" description="Helical" evidence="1">
    <location>
        <begin position="12"/>
        <end position="29"/>
    </location>
</feature>
<dbReference type="RefSeq" id="WP_207858750.1">
    <property type="nucleotide sequence ID" value="NZ_JAFREP010000007.1"/>
</dbReference>
<keyword evidence="1" id="KW-0472">Membrane</keyword>
<proteinExistence type="predicted"/>
<dbReference type="AlphaFoldDB" id="A0A8J7U261"/>
<evidence type="ECO:0000313" key="2">
    <source>
        <dbReference type="EMBL" id="MBO1318933.1"/>
    </source>
</evidence>
<comment type="caution">
    <text evidence="2">The sequence shown here is derived from an EMBL/GenBank/DDBJ whole genome shotgun (WGS) entry which is preliminary data.</text>
</comment>
<feature type="transmembrane region" description="Helical" evidence="1">
    <location>
        <begin position="73"/>
        <end position="90"/>
    </location>
</feature>
<protein>
    <submittedName>
        <fullName evidence="2">Uncharacterized protein</fullName>
    </submittedName>
</protein>
<gene>
    <name evidence="2" type="ORF">J3U88_10720</name>
</gene>
<keyword evidence="3" id="KW-1185">Reference proteome</keyword>
<organism evidence="2 3">
    <name type="scientific">Acanthopleuribacter pedis</name>
    <dbReference type="NCBI Taxonomy" id="442870"/>
    <lineage>
        <taxon>Bacteria</taxon>
        <taxon>Pseudomonadati</taxon>
        <taxon>Acidobacteriota</taxon>
        <taxon>Holophagae</taxon>
        <taxon>Acanthopleuribacterales</taxon>
        <taxon>Acanthopleuribacteraceae</taxon>
        <taxon>Acanthopleuribacter</taxon>
    </lineage>
</organism>
<keyword evidence="1" id="KW-1133">Transmembrane helix</keyword>
<dbReference type="EMBL" id="JAFREP010000007">
    <property type="protein sequence ID" value="MBO1318933.1"/>
    <property type="molecule type" value="Genomic_DNA"/>
</dbReference>
<name>A0A8J7U261_9BACT</name>
<dbReference type="Proteomes" id="UP000664417">
    <property type="component" value="Unassembled WGS sequence"/>
</dbReference>
<reference evidence="2" key="1">
    <citation type="submission" date="2021-03" db="EMBL/GenBank/DDBJ databases">
        <authorList>
            <person name="Wang G."/>
        </authorList>
    </citation>
    <scope>NUCLEOTIDE SEQUENCE</scope>
    <source>
        <strain evidence="2">KCTC 12899</strain>
    </source>
</reference>
<sequence>MNKNKDKPLGTIGFYISLMTPTLIIDYYLVEQYTTYKNQFIYLFFHDPLIYIFHPAKIIVIAILAMQIKNGSKLIITGSFLELGLAYYFFEIAYSTGFKTAGTYKGINIILNCTWILACLILHRRKYFSTPLSYYKNNLKKFNHKPSKKS</sequence>
<evidence type="ECO:0000256" key="1">
    <source>
        <dbReference type="SAM" id="Phobius"/>
    </source>
</evidence>
<evidence type="ECO:0000313" key="3">
    <source>
        <dbReference type="Proteomes" id="UP000664417"/>
    </source>
</evidence>
<accession>A0A8J7U261</accession>
<feature type="transmembrane region" description="Helical" evidence="1">
    <location>
        <begin position="49"/>
        <end position="66"/>
    </location>
</feature>
<feature type="transmembrane region" description="Helical" evidence="1">
    <location>
        <begin position="102"/>
        <end position="122"/>
    </location>
</feature>